<evidence type="ECO:0000313" key="1">
    <source>
        <dbReference type="EMBL" id="ALS73996.1"/>
    </source>
</evidence>
<dbReference type="EMBL" id="CP013659">
    <property type="protein sequence ID" value="ALS73996.1"/>
    <property type="molecule type" value="Genomic_DNA"/>
</dbReference>
<protein>
    <submittedName>
        <fullName evidence="1">Uncharacterized protein</fullName>
    </submittedName>
</protein>
<dbReference type="OrthoDB" id="2427697at2"/>
<name>A0A0U2Z4B5_9BACL</name>
<dbReference type="AlphaFoldDB" id="A0A0U2Z4B5"/>
<evidence type="ECO:0000313" key="2">
    <source>
        <dbReference type="Proteomes" id="UP000067683"/>
    </source>
</evidence>
<sequence length="114" mass="12861">MEQIELKSLHQEIEKLKFHNRTLLALLGDALEDKMREPTIHEAIVVHDLSKAELQEFTQLIRGYSGDIEAFEQQLASMGHKFTNLTVTGLLQGFAGSGMLSGKCEEILQSYEKN</sequence>
<gene>
    <name evidence="1" type="ORF">AUC31_01440</name>
</gene>
<accession>A0A0U2Z4B5</accession>
<dbReference type="Proteomes" id="UP000067683">
    <property type="component" value="Chromosome"/>
</dbReference>
<organism evidence="1 2">
    <name type="scientific">Planococcus rifietoensis</name>
    <dbReference type="NCBI Taxonomy" id="200991"/>
    <lineage>
        <taxon>Bacteria</taxon>
        <taxon>Bacillati</taxon>
        <taxon>Bacillota</taxon>
        <taxon>Bacilli</taxon>
        <taxon>Bacillales</taxon>
        <taxon>Caryophanaceae</taxon>
        <taxon>Planococcus</taxon>
    </lineage>
</organism>
<dbReference type="RefSeq" id="WP_058380704.1">
    <property type="nucleotide sequence ID" value="NZ_CP013659.2"/>
</dbReference>
<dbReference type="KEGG" id="prt:AUC31_01440"/>
<keyword evidence="2" id="KW-1185">Reference proteome</keyword>
<proteinExistence type="predicted"/>
<reference evidence="1" key="1">
    <citation type="submission" date="2016-01" db="EMBL/GenBank/DDBJ databases">
        <title>Complete genome of Planococcus rifietoensis type strain M8.</title>
        <authorList>
            <person name="See-Too W.S."/>
        </authorList>
    </citation>
    <scope>NUCLEOTIDE SEQUENCE [LARGE SCALE GENOMIC DNA]</scope>
    <source>
        <strain evidence="1">M8</strain>
    </source>
</reference>
<dbReference type="STRING" id="200991.AUC31_01440"/>